<evidence type="ECO:0000256" key="1">
    <source>
        <dbReference type="SAM" id="MobiDB-lite"/>
    </source>
</evidence>
<name>A0A836C8N0_9STRA</name>
<proteinExistence type="predicted"/>
<feature type="region of interest" description="Disordered" evidence="1">
    <location>
        <begin position="296"/>
        <end position="327"/>
    </location>
</feature>
<reference evidence="2" key="1">
    <citation type="submission" date="2021-02" db="EMBL/GenBank/DDBJ databases">
        <title>First Annotated Genome of the Yellow-green Alga Tribonema minus.</title>
        <authorList>
            <person name="Mahan K.M."/>
        </authorList>
    </citation>
    <scope>NUCLEOTIDE SEQUENCE</scope>
    <source>
        <strain evidence="2">UTEX B ZZ1240</strain>
    </source>
</reference>
<protein>
    <submittedName>
        <fullName evidence="2">Uncharacterized protein</fullName>
    </submittedName>
</protein>
<feature type="region of interest" description="Disordered" evidence="1">
    <location>
        <begin position="528"/>
        <end position="558"/>
    </location>
</feature>
<evidence type="ECO:0000313" key="2">
    <source>
        <dbReference type="EMBL" id="KAG5175511.1"/>
    </source>
</evidence>
<feature type="compositionally biased region" description="Low complexity" evidence="1">
    <location>
        <begin position="311"/>
        <end position="324"/>
    </location>
</feature>
<dbReference type="EMBL" id="JAFCMP010000548">
    <property type="protein sequence ID" value="KAG5175511.1"/>
    <property type="molecule type" value="Genomic_DNA"/>
</dbReference>
<gene>
    <name evidence="2" type="ORF">JKP88DRAFT_338240</name>
</gene>
<keyword evidence="3" id="KW-1185">Reference proteome</keyword>
<evidence type="ECO:0000313" key="3">
    <source>
        <dbReference type="Proteomes" id="UP000664859"/>
    </source>
</evidence>
<sequence length="645" mass="67996">MSDGSVSYLRRGKDSFQQHLAGSYCERDLRDTTPHHALLVLPWNTCEVEGVATHTLKRFRSASPPAQRPALVPCTTSPSSHDMGSLRGRPRQRSFSDELAPEDEAEELLPGVFGMLTTRERHLLDIFLTHVNSFLPLVTEDILALPLLHEISGGDAPLGAAALDWQRAHARTALVWGCIANGAVMENDGAVMEYSRRSQSFLKECFDAPCTEAVSAHLAVSLFWGQFGENEKRKRYAQFAEMVMQEIEDVPPDLVSVLNYLKARPNIITQFASYWRAAIMCASDCAGADSSSAAAAGDPFSPHGHHRHAPRGGVPDPHAAAAAADDPHAPRRQVLDTLAFCLAALWRARTCSLVAGRPCAAVATLGPVAVIVAARPAAAAHALPWHAAHVAAAALHQRGHAAQYAQLRAALLPFQGKLPFTRASCPLPALPDDAAALDPRAWPPLCTRGAACRSVPCRLLARVWAAPASDDSDSDSSVPALQLPLKRQQSQQHGGAATPPAAAAAAAQWPLDALFGGGSVPSVAAAAACDSPGLSPTSTRSLTSGDDGGGGAAAGLWSSSSSSERYAQNSLESPSAAEFGAAAAAPSPAAAAASRLQRPPSPLPQRVAVSAAQQRAQYELCEAAALKRPAQRQRTLYLPFMGADI</sequence>
<comment type="caution">
    <text evidence="2">The sequence shown here is derived from an EMBL/GenBank/DDBJ whole genome shotgun (WGS) entry which is preliminary data.</text>
</comment>
<dbReference type="AlphaFoldDB" id="A0A836C8N0"/>
<dbReference type="Proteomes" id="UP000664859">
    <property type="component" value="Unassembled WGS sequence"/>
</dbReference>
<feature type="region of interest" description="Disordered" evidence="1">
    <location>
        <begin position="60"/>
        <end position="101"/>
    </location>
</feature>
<organism evidence="2 3">
    <name type="scientific">Tribonema minus</name>
    <dbReference type="NCBI Taxonomy" id="303371"/>
    <lineage>
        <taxon>Eukaryota</taxon>
        <taxon>Sar</taxon>
        <taxon>Stramenopiles</taxon>
        <taxon>Ochrophyta</taxon>
        <taxon>PX clade</taxon>
        <taxon>Xanthophyceae</taxon>
        <taxon>Tribonematales</taxon>
        <taxon>Tribonemataceae</taxon>
        <taxon>Tribonema</taxon>
    </lineage>
</organism>
<accession>A0A836C8N0</accession>